<dbReference type="Pfam" id="PF00069">
    <property type="entry name" value="Pkinase"/>
    <property type="match status" value="2"/>
</dbReference>
<feature type="compositionally biased region" description="Low complexity" evidence="10">
    <location>
        <begin position="135"/>
        <end position="145"/>
    </location>
</feature>
<feature type="region of interest" description="Disordered" evidence="10">
    <location>
        <begin position="133"/>
        <end position="157"/>
    </location>
</feature>
<feature type="region of interest" description="Disordered" evidence="10">
    <location>
        <begin position="749"/>
        <end position="818"/>
    </location>
</feature>
<feature type="non-terminal residue" evidence="12">
    <location>
        <position position="925"/>
    </location>
</feature>
<dbReference type="InterPro" id="IPR000719">
    <property type="entry name" value="Prot_kinase_dom"/>
</dbReference>
<dbReference type="PROSITE" id="PS50011">
    <property type="entry name" value="PROTEIN_KINASE_DOM"/>
    <property type="match status" value="1"/>
</dbReference>
<dbReference type="AlphaFoldDB" id="A0A3L8Q5R0"/>
<dbReference type="Gene3D" id="1.10.510.10">
    <property type="entry name" value="Transferase(Phosphotransferase) domain 1"/>
    <property type="match status" value="2"/>
</dbReference>
<comment type="catalytic activity">
    <reaction evidence="8">
        <text>L-threonyl-[protein] + ATP = O-phospho-L-threonyl-[protein] + ADP + H(+)</text>
        <dbReference type="Rhea" id="RHEA:46608"/>
        <dbReference type="Rhea" id="RHEA-COMP:11060"/>
        <dbReference type="Rhea" id="RHEA-COMP:11605"/>
        <dbReference type="ChEBI" id="CHEBI:15378"/>
        <dbReference type="ChEBI" id="CHEBI:30013"/>
        <dbReference type="ChEBI" id="CHEBI:30616"/>
        <dbReference type="ChEBI" id="CHEBI:61977"/>
        <dbReference type="ChEBI" id="CHEBI:456216"/>
        <dbReference type="EC" id="2.7.11.1"/>
    </reaction>
</comment>
<keyword evidence="13" id="KW-1185">Reference proteome</keyword>
<dbReference type="PANTHER" id="PTHR22984:SF11">
    <property type="entry name" value="AURORA KINASE-RELATED"/>
    <property type="match status" value="1"/>
</dbReference>
<evidence type="ECO:0000313" key="13">
    <source>
        <dbReference type="Proteomes" id="UP000276834"/>
    </source>
</evidence>
<dbReference type="SMART" id="SM00220">
    <property type="entry name" value="S_TKc"/>
    <property type="match status" value="1"/>
</dbReference>
<dbReference type="InterPro" id="IPR008271">
    <property type="entry name" value="Ser/Thr_kinase_AS"/>
</dbReference>
<organism evidence="12 13">
    <name type="scientific">Chloebia gouldiae</name>
    <name type="common">Gouldian finch</name>
    <name type="synonym">Erythrura gouldiae</name>
    <dbReference type="NCBI Taxonomy" id="44316"/>
    <lineage>
        <taxon>Eukaryota</taxon>
        <taxon>Metazoa</taxon>
        <taxon>Chordata</taxon>
        <taxon>Craniata</taxon>
        <taxon>Vertebrata</taxon>
        <taxon>Euteleostomi</taxon>
        <taxon>Archelosauria</taxon>
        <taxon>Archosauria</taxon>
        <taxon>Dinosauria</taxon>
        <taxon>Saurischia</taxon>
        <taxon>Theropoda</taxon>
        <taxon>Coelurosauria</taxon>
        <taxon>Aves</taxon>
        <taxon>Neognathae</taxon>
        <taxon>Neoaves</taxon>
        <taxon>Telluraves</taxon>
        <taxon>Australaves</taxon>
        <taxon>Passeriformes</taxon>
        <taxon>Passeroidea</taxon>
        <taxon>Passeridae</taxon>
        <taxon>Chloebia</taxon>
    </lineage>
</organism>
<proteinExistence type="inferred from homology"/>
<feature type="compositionally biased region" description="Low complexity" evidence="10">
    <location>
        <begin position="373"/>
        <end position="391"/>
    </location>
</feature>
<feature type="region of interest" description="Disordered" evidence="10">
    <location>
        <begin position="75"/>
        <end position="100"/>
    </location>
</feature>
<name>A0A3L8Q5R0_CHLGU</name>
<evidence type="ECO:0000256" key="10">
    <source>
        <dbReference type="SAM" id="MobiDB-lite"/>
    </source>
</evidence>
<dbReference type="OrthoDB" id="9219114at2759"/>
<protein>
    <recommendedName>
        <fullName evidence="2">non-specific serine/threonine protein kinase</fullName>
        <ecNumber evidence="2">2.7.11.1</ecNumber>
    </recommendedName>
</protein>
<evidence type="ECO:0000256" key="6">
    <source>
        <dbReference type="ARBA" id="ARBA00022777"/>
    </source>
</evidence>
<evidence type="ECO:0000256" key="5">
    <source>
        <dbReference type="ARBA" id="ARBA00022741"/>
    </source>
</evidence>
<evidence type="ECO:0000256" key="3">
    <source>
        <dbReference type="ARBA" id="ARBA00022527"/>
    </source>
</evidence>
<feature type="region of interest" description="Disordered" evidence="10">
    <location>
        <begin position="233"/>
        <end position="277"/>
    </location>
</feature>
<evidence type="ECO:0000256" key="9">
    <source>
        <dbReference type="ARBA" id="ARBA00048679"/>
    </source>
</evidence>
<evidence type="ECO:0000259" key="11">
    <source>
        <dbReference type="PROSITE" id="PS50011"/>
    </source>
</evidence>
<accession>A0A3L8Q5R0</accession>
<keyword evidence="7" id="KW-0067">ATP-binding</keyword>
<dbReference type="Proteomes" id="UP000276834">
    <property type="component" value="Unassembled WGS sequence"/>
</dbReference>
<dbReference type="InterPro" id="IPR011009">
    <property type="entry name" value="Kinase-like_dom_sf"/>
</dbReference>
<feature type="compositionally biased region" description="Basic residues" evidence="10">
    <location>
        <begin position="770"/>
        <end position="791"/>
    </location>
</feature>
<dbReference type="EMBL" id="QUSF01006597">
    <property type="protein sequence ID" value="RLV62558.1"/>
    <property type="molecule type" value="Genomic_DNA"/>
</dbReference>
<keyword evidence="6" id="KW-0418">Kinase</keyword>
<comment type="similarity">
    <text evidence="1">Belongs to the protein kinase superfamily. CAMK Ser/Thr protein kinase family. PIM subfamily.</text>
</comment>
<comment type="caution">
    <text evidence="12">The sequence shown here is derived from an EMBL/GenBank/DDBJ whole genome shotgun (WGS) entry which is preliminary data.</text>
</comment>
<keyword evidence="5" id="KW-0547">Nucleotide-binding</keyword>
<dbReference type="GO" id="GO:0004674">
    <property type="term" value="F:protein serine/threonine kinase activity"/>
    <property type="evidence" value="ECO:0007669"/>
    <property type="project" value="UniProtKB-KW"/>
</dbReference>
<reference evidence="12 13" key="1">
    <citation type="journal article" date="2018" name="Proc. R. Soc. B">
        <title>A non-coding region near Follistatin controls head colour polymorphism in the Gouldian finch.</title>
        <authorList>
            <person name="Toomey M.B."/>
            <person name="Marques C.I."/>
            <person name="Andrade P."/>
            <person name="Araujo P.M."/>
            <person name="Sabatino S."/>
            <person name="Gazda M.A."/>
            <person name="Afonso S."/>
            <person name="Lopes R.J."/>
            <person name="Corbo J.C."/>
            <person name="Carneiro M."/>
        </authorList>
    </citation>
    <scope>NUCLEOTIDE SEQUENCE [LARGE SCALE GENOMIC DNA]</scope>
    <source>
        <strain evidence="12">Red01</strain>
        <tissue evidence="12">Muscle</tissue>
    </source>
</reference>
<dbReference type="GO" id="GO:0043066">
    <property type="term" value="P:negative regulation of apoptotic process"/>
    <property type="evidence" value="ECO:0007669"/>
    <property type="project" value="TreeGrafter"/>
</dbReference>
<dbReference type="SUPFAM" id="SSF56112">
    <property type="entry name" value="Protein kinase-like (PK-like)"/>
    <property type="match status" value="1"/>
</dbReference>
<evidence type="ECO:0000256" key="7">
    <source>
        <dbReference type="ARBA" id="ARBA00022840"/>
    </source>
</evidence>
<keyword evidence="4" id="KW-0808">Transferase</keyword>
<sequence>MAQQEGNTTIHAGTSGCQRPCILPAVSAISDSLHPAQRLKGAEPVDRSPSSLGLVDFHSTGAILTLDVAGECPPVQMGAQPDAGEPAKEQLAGQQAGQDDQDVVPVVPAGNSPSLVVDTSFRTPRSCPKTALECRQGLSSSRLPRGSGGARPGQARAPESSLVAGCSQCLRWHGLKKPCLLCSCSWDPPVPSLGLPAHDAGDSDGAALPRCPGAPAAACARCPGPVLPLASPAAAGRGPLPGAQQEAGESAAARGGPARFTRGHLRGGPGRKADGSLLAAGQKRQRTELYELGPQLGSGGFGTVFSGIRLSDGSPVSGRDGRAGQEGQRRGGAGLELSPPLSMARRWPSNAWPGRASWSGGTERAGAGRENPGAGSACGAAAPRAWARQTALLGPGRGPRASPGREEAQAAGRLRQEALGHPGQGAAQPQGCGSSSSLVEALIFSSSQPDGTRVPLEVVLMEKVGSGCPNIIQLLDWFELPDSFVLVLERPEASQDLLEFLQEQGFLCEEQARWLFCQVLEAVRHCTACGVLHRDIKPENLLVDPESGDLKLIDFGCGTFLQERAFTGFAGEPMARALLPVPGTARPRSPLGRGLRPSAGCPLASRLPALPTEGVAKAAPGPWAQPAHKGLGCSAVLLGLAEWFLAFGRLAGGRGVAAGGKLRQREAGARLWKAAACARPSPPVSLGTHAYSPPEWIWLGCYHGHAATIWSLGVLLYVMVCGSLPFQDDHDIVLGKLFFRQRVSPGLWPRAAQRGPHAAPRDVDLPSRAGRGRGLCRRGQHGSGGRRRRPRPAAPLPARGSARREPARPRMCAARPGPRERWGRLGRRLLAVTGAFGLLSPDTLRTGRSWRRSRATLGCGAGVFDALPEPLQHPLTESHAGLRTREIKQQTHCGVSRLVLVLKALTVVGENPTHSSYILLSLYTG</sequence>
<dbReference type="PANTHER" id="PTHR22984">
    <property type="entry name" value="SERINE/THREONINE-PROTEIN KINASE PIM"/>
    <property type="match status" value="1"/>
</dbReference>
<gene>
    <name evidence="12" type="ORF">DV515_00019187</name>
</gene>
<evidence type="ECO:0000256" key="4">
    <source>
        <dbReference type="ARBA" id="ARBA00022679"/>
    </source>
</evidence>
<dbReference type="InterPro" id="IPR051138">
    <property type="entry name" value="PIM_Ser/Thr_kinase"/>
</dbReference>
<feature type="compositionally biased region" description="Basic and acidic residues" evidence="10">
    <location>
        <begin position="319"/>
        <end position="329"/>
    </location>
</feature>
<dbReference type="GO" id="GO:0007346">
    <property type="term" value="P:regulation of mitotic cell cycle"/>
    <property type="evidence" value="ECO:0007669"/>
    <property type="project" value="TreeGrafter"/>
</dbReference>
<dbReference type="PROSITE" id="PS00108">
    <property type="entry name" value="PROTEIN_KINASE_ST"/>
    <property type="match status" value="1"/>
</dbReference>
<dbReference type="EC" id="2.7.11.1" evidence="2"/>
<feature type="region of interest" description="Disordered" evidence="10">
    <location>
        <begin position="311"/>
        <end position="412"/>
    </location>
</feature>
<evidence type="ECO:0000256" key="2">
    <source>
        <dbReference type="ARBA" id="ARBA00012513"/>
    </source>
</evidence>
<feature type="compositionally biased region" description="Low complexity" evidence="10">
    <location>
        <begin position="233"/>
        <end position="259"/>
    </location>
</feature>
<evidence type="ECO:0000256" key="8">
    <source>
        <dbReference type="ARBA" id="ARBA00047899"/>
    </source>
</evidence>
<dbReference type="Gene3D" id="3.30.200.20">
    <property type="entry name" value="Phosphorylase Kinase, domain 1"/>
    <property type="match status" value="2"/>
</dbReference>
<evidence type="ECO:0000256" key="1">
    <source>
        <dbReference type="ARBA" id="ARBA00005505"/>
    </source>
</evidence>
<dbReference type="GO" id="GO:0005737">
    <property type="term" value="C:cytoplasm"/>
    <property type="evidence" value="ECO:0007669"/>
    <property type="project" value="TreeGrafter"/>
</dbReference>
<feature type="domain" description="Protein kinase" evidence="11">
    <location>
        <begin position="290"/>
        <end position="876"/>
    </location>
</feature>
<evidence type="ECO:0000313" key="12">
    <source>
        <dbReference type="EMBL" id="RLV62558.1"/>
    </source>
</evidence>
<feature type="compositionally biased region" description="Basic and acidic residues" evidence="10">
    <location>
        <begin position="403"/>
        <end position="412"/>
    </location>
</feature>
<keyword evidence="3" id="KW-0723">Serine/threonine-protein kinase</keyword>
<comment type="catalytic activity">
    <reaction evidence="9">
        <text>L-seryl-[protein] + ATP = O-phospho-L-seryl-[protein] + ADP + H(+)</text>
        <dbReference type="Rhea" id="RHEA:17989"/>
        <dbReference type="Rhea" id="RHEA-COMP:9863"/>
        <dbReference type="Rhea" id="RHEA-COMP:11604"/>
        <dbReference type="ChEBI" id="CHEBI:15378"/>
        <dbReference type="ChEBI" id="CHEBI:29999"/>
        <dbReference type="ChEBI" id="CHEBI:30616"/>
        <dbReference type="ChEBI" id="CHEBI:83421"/>
        <dbReference type="ChEBI" id="CHEBI:456216"/>
        <dbReference type="EC" id="2.7.11.1"/>
    </reaction>
</comment>
<dbReference type="GO" id="GO:0005524">
    <property type="term" value="F:ATP binding"/>
    <property type="evidence" value="ECO:0007669"/>
    <property type="project" value="UniProtKB-KW"/>
</dbReference>